<evidence type="ECO:0000256" key="1">
    <source>
        <dbReference type="SAM" id="MobiDB-lite"/>
    </source>
</evidence>
<proteinExistence type="predicted"/>
<name>A0ABS8P146_9PSEU</name>
<dbReference type="RefSeq" id="WP_230729670.1">
    <property type="nucleotide sequence ID" value="NZ_JAJNDB010000001.1"/>
</dbReference>
<dbReference type="Proteomes" id="UP001199469">
    <property type="component" value="Unassembled WGS sequence"/>
</dbReference>
<evidence type="ECO:0000313" key="3">
    <source>
        <dbReference type="Proteomes" id="UP001199469"/>
    </source>
</evidence>
<organism evidence="2 3">
    <name type="scientific">Actinomycetospora endophytica</name>
    <dbReference type="NCBI Taxonomy" id="2291215"/>
    <lineage>
        <taxon>Bacteria</taxon>
        <taxon>Bacillati</taxon>
        <taxon>Actinomycetota</taxon>
        <taxon>Actinomycetes</taxon>
        <taxon>Pseudonocardiales</taxon>
        <taxon>Pseudonocardiaceae</taxon>
        <taxon>Actinomycetospora</taxon>
    </lineage>
</organism>
<gene>
    <name evidence="2" type="ORF">LQ327_01055</name>
</gene>
<evidence type="ECO:0000313" key="2">
    <source>
        <dbReference type="EMBL" id="MCD2191978.1"/>
    </source>
</evidence>
<feature type="region of interest" description="Disordered" evidence="1">
    <location>
        <begin position="1"/>
        <end position="74"/>
    </location>
</feature>
<keyword evidence="3" id="KW-1185">Reference proteome</keyword>
<comment type="caution">
    <text evidence="2">The sequence shown here is derived from an EMBL/GenBank/DDBJ whole genome shotgun (WGS) entry which is preliminary data.</text>
</comment>
<dbReference type="EMBL" id="JAJNDB010000001">
    <property type="protein sequence ID" value="MCD2191978.1"/>
    <property type="molecule type" value="Genomic_DNA"/>
</dbReference>
<reference evidence="2 3" key="1">
    <citation type="submission" date="2021-11" db="EMBL/GenBank/DDBJ databases">
        <title>Draft genome sequence of Actinomycetospora sp. SF1 isolated from the rhizosphere soil.</title>
        <authorList>
            <person name="Duangmal K."/>
            <person name="Chantavorakit T."/>
        </authorList>
    </citation>
    <scope>NUCLEOTIDE SEQUENCE [LARGE SCALE GENOMIC DNA]</scope>
    <source>
        <strain evidence="2 3">TBRC 5722</strain>
    </source>
</reference>
<protein>
    <recommendedName>
        <fullName evidence="4">DUF5709 domain-containing protein</fullName>
    </recommendedName>
</protein>
<evidence type="ECO:0008006" key="4">
    <source>
        <dbReference type="Google" id="ProtNLM"/>
    </source>
</evidence>
<sequence length="74" mass="7954">MSDRPFEQSMYPHYAAESADARDNPVGLGEHLAEDTAGAGTHDPEELGGADLADELEGRPTPPFRTPHPDHESS</sequence>
<accession>A0ABS8P146</accession>
<feature type="compositionally biased region" description="Acidic residues" evidence="1">
    <location>
        <begin position="46"/>
        <end position="55"/>
    </location>
</feature>